<evidence type="ECO:0000256" key="1">
    <source>
        <dbReference type="SAM" id="MobiDB-lite"/>
    </source>
</evidence>
<dbReference type="eggNOG" id="KOG2401">
    <property type="taxonomic scope" value="Eukaryota"/>
</dbReference>
<dbReference type="PaxDb" id="4577-GRMZM2G162112_P01"/>
<evidence type="ECO:0000259" key="2">
    <source>
        <dbReference type="Pfam" id="PF25011"/>
    </source>
</evidence>
<dbReference type="InParanoid" id="A0A1D6FS18"/>
<dbReference type="AlphaFoldDB" id="A0A1D6FS18"/>
<dbReference type="EMBL" id="CM000784">
    <property type="protein sequence ID" value="AQK94367.1"/>
    <property type="molecule type" value="Genomic_DNA"/>
</dbReference>
<gene>
    <name evidence="3" type="ORF">ZEAMMB73_Zm00001d010570</name>
</gene>
<reference evidence="3" key="1">
    <citation type="submission" date="2015-12" db="EMBL/GenBank/DDBJ databases">
        <title>Update maize B73 reference genome by single molecule sequencing technologies.</title>
        <authorList>
            <consortium name="Maize Genome Sequencing Project"/>
            <person name="Ware D."/>
        </authorList>
    </citation>
    <scope>NUCLEOTIDE SEQUENCE</scope>
    <source>
        <tissue evidence="3">Seedling</tissue>
    </source>
</reference>
<dbReference type="eggNOG" id="KOG1801">
    <property type="taxonomic scope" value="Eukaryota"/>
</dbReference>
<dbReference type="Pfam" id="PF25011">
    <property type="entry name" value="VSR_TRX"/>
    <property type="match status" value="1"/>
</dbReference>
<proteinExistence type="predicted"/>
<sequence>MTASSTHRNSSIPLVEGVVFANRFSMFSIHFSQIWANRDRYCAPNPDDDLVTGYDDRDMVVENLRKLCVHASPTPSVAPGCGGTTPPTTTSAAP</sequence>
<feature type="domain" description="Vacuolar sorting receptor thioredoxin-like" evidence="2">
    <location>
        <begin position="37"/>
        <end position="72"/>
    </location>
</feature>
<organism evidence="3">
    <name type="scientific">Zea mays</name>
    <name type="common">Maize</name>
    <dbReference type="NCBI Taxonomy" id="4577"/>
    <lineage>
        <taxon>Eukaryota</taxon>
        <taxon>Viridiplantae</taxon>
        <taxon>Streptophyta</taxon>
        <taxon>Embryophyta</taxon>
        <taxon>Tracheophyta</taxon>
        <taxon>Spermatophyta</taxon>
        <taxon>Magnoliopsida</taxon>
        <taxon>Liliopsida</taxon>
        <taxon>Poales</taxon>
        <taxon>Poaceae</taxon>
        <taxon>PACMAD clade</taxon>
        <taxon>Panicoideae</taxon>
        <taxon>Andropogonodae</taxon>
        <taxon>Andropogoneae</taxon>
        <taxon>Tripsacinae</taxon>
        <taxon>Zea</taxon>
    </lineage>
</organism>
<accession>A0A1D6FS18</accession>
<name>A0A1D6FS18_MAIZE</name>
<protein>
    <submittedName>
        <fullName evidence="3">Vacuolar-sorting receptor 4</fullName>
    </submittedName>
</protein>
<keyword evidence="3" id="KW-0675">Receptor</keyword>
<dbReference type="InterPro" id="IPR056858">
    <property type="entry name" value="VSR_TRX"/>
</dbReference>
<feature type="compositionally biased region" description="Low complexity" evidence="1">
    <location>
        <begin position="84"/>
        <end position="94"/>
    </location>
</feature>
<evidence type="ECO:0000313" key="3">
    <source>
        <dbReference type="EMBL" id="AQK94367.1"/>
    </source>
</evidence>
<feature type="region of interest" description="Disordered" evidence="1">
    <location>
        <begin position="75"/>
        <end position="94"/>
    </location>
</feature>